<organism evidence="2 3">
    <name type="scientific">Aliidiomarina halalkaliphila</name>
    <dbReference type="NCBI Taxonomy" id="2593535"/>
    <lineage>
        <taxon>Bacteria</taxon>
        <taxon>Pseudomonadati</taxon>
        <taxon>Pseudomonadota</taxon>
        <taxon>Gammaproteobacteria</taxon>
        <taxon>Alteromonadales</taxon>
        <taxon>Idiomarinaceae</taxon>
        <taxon>Aliidiomarina</taxon>
    </lineage>
</organism>
<dbReference type="RefSeq" id="WP_143235683.1">
    <property type="nucleotide sequence ID" value="NZ_VJWL01000002.1"/>
</dbReference>
<dbReference type="Proteomes" id="UP000320359">
    <property type="component" value="Unassembled WGS sequence"/>
</dbReference>
<proteinExistence type="predicted"/>
<keyword evidence="3" id="KW-1185">Reference proteome</keyword>
<feature type="signal peptide" evidence="1">
    <location>
        <begin position="1"/>
        <end position="21"/>
    </location>
</feature>
<dbReference type="OrthoDB" id="8581915at2"/>
<evidence type="ECO:0008006" key="4">
    <source>
        <dbReference type="Google" id="ProtNLM"/>
    </source>
</evidence>
<evidence type="ECO:0000313" key="2">
    <source>
        <dbReference type="EMBL" id="TRW48698.1"/>
    </source>
</evidence>
<comment type="caution">
    <text evidence="2">The sequence shown here is derived from an EMBL/GenBank/DDBJ whole genome shotgun (WGS) entry which is preliminary data.</text>
</comment>
<name>A0A552X0W7_9GAMM</name>
<protein>
    <recommendedName>
        <fullName evidence="4">Alpha/beta hydrolase</fullName>
    </recommendedName>
</protein>
<dbReference type="PROSITE" id="PS51257">
    <property type="entry name" value="PROKAR_LIPOPROTEIN"/>
    <property type="match status" value="1"/>
</dbReference>
<dbReference type="SUPFAM" id="SSF52096">
    <property type="entry name" value="ClpP/crotonase"/>
    <property type="match status" value="1"/>
</dbReference>
<accession>A0A552X0W7</accession>
<evidence type="ECO:0000256" key="1">
    <source>
        <dbReference type="SAM" id="SignalP"/>
    </source>
</evidence>
<keyword evidence="1" id="KW-0732">Signal</keyword>
<evidence type="ECO:0000313" key="3">
    <source>
        <dbReference type="Proteomes" id="UP000320359"/>
    </source>
</evidence>
<dbReference type="EMBL" id="VJWL01000002">
    <property type="protein sequence ID" value="TRW48698.1"/>
    <property type="molecule type" value="Genomic_DNA"/>
</dbReference>
<dbReference type="InterPro" id="IPR029045">
    <property type="entry name" value="ClpP/crotonase-like_dom_sf"/>
</dbReference>
<dbReference type="AlphaFoldDB" id="A0A552X0W7"/>
<feature type="chain" id="PRO_5021933617" description="Alpha/beta hydrolase" evidence="1">
    <location>
        <begin position="22"/>
        <end position="248"/>
    </location>
</feature>
<reference evidence="2 3" key="1">
    <citation type="submission" date="2019-07" db="EMBL/GenBank/DDBJ databases">
        <authorList>
            <person name="Yang M."/>
            <person name="Zhao D."/>
            <person name="Xiang H."/>
        </authorList>
    </citation>
    <scope>NUCLEOTIDE SEQUENCE [LARGE SCALE GENOMIC DNA]</scope>
    <source>
        <strain evidence="2 3">IM1326</strain>
    </source>
</reference>
<gene>
    <name evidence="2" type="ORF">FM042_06845</name>
</gene>
<sequence length="248" mass="27996">MKTLLLVIVAILSGCGSTVNAPDFANEPSYAGIKDGQLVYTGSLSEASNKALFEAYEQASNKPTRLLISSTGGEIRLGLELGRWIVQHELDVEVLDLCASSCANYVFPAGKTKYLRKDSVLIWHGSAWQENWKVAEDTQKVFDQWLDVIRASETEFFAELEVDNMLAVYGQRNRPTLLRLVVHNLRHGSGPKQGVDYSLADMKRFGLHNIVLVDGEWDWRKYRPGVRGDVVRIPVSNDYEFTLRRFEI</sequence>